<feature type="compositionally biased region" description="Acidic residues" evidence="7">
    <location>
        <begin position="1"/>
        <end position="12"/>
    </location>
</feature>
<evidence type="ECO:0000256" key="6">
    <source>
        <dbReference type="RuleBase" id="RU003815"/>
    </source>
</evidence>
<dbReference type="EMBL" id="CADCTH010000004">
    <property type="protein sequence ID" value="CAA9209443.1"/>
    <property type="molecule type" value="Genomic_DNA"/>
</dbReference>
<dbReference type="GO" id="GO:0003735">
    <property type="term" value="F:structural constituent of ribosome"/>
    <property type="evidence" value="ECO:0007669"/>
    <property type="project" value="InterPro"/>
</dbReference>
<dbReference type="Gene3D" id="3.30.230.10">
    <property type="match status" value="1"/>
</dbReference>
<dbReference type="NCBIfam" id="NF001099">
    <property type="entry name" value="PRK00132.1"/>
    <property type="match status" value="1"/>
</dbReference>
<dbReference type="SUPFAM" id="SSF54211">
    <property type="entry name" value="Ribosomal protein S5 domain 2-like"/>
    <property type="match status" value="1"/>
</dbReference>
<feature type="compositionally biased region" description="Basic residues" evidence="7">
    <location>
        <begin position="202"/>
        <end position="216"/>
    </location>
</feature>
<dbReference type="Pfam" id="PF00380">
    <property type="entry name" value="Ribosomal_S9"/>
    <property type="match status" value="1"/>
</dbReference>
<protein>
    <recommendedName>
        <fullName evidence="4 5">Small ribosomal subunit protein uS9</fullName>
    </recommendedName>
</protein>
<dbReference type="InterPro" id="IPR023035">
    <property type="entry name" value="Ribosomal_uS9_bac/plastid"/>
</dbReference>
<dbReference type="HAMAP" id="MF_00532_B">
    <property type="entry name" value="Ribosomal_uS9_B"/>
    <property type="match status" value="1"/>
</dbReference>
<dbReference type="GO" id="GO:0003723">
    <property type="term" value="F:RNA binding"/>
    <property type="evidence" value="ECO:0007669"/>
    <property type="project" value="TreeGrafter"/>
</dbReference>
<proteinExistence type="inferred from homology"/>
<dbReference type="GO" id="GO:0006412">
    <property type="term" value="P:translation"/>
    <property type="evidence" value="ECO:0007669"/>
    <property type="project" value="UniProtKB-UniRule"/>
</dbReference>
<name>A0A6J4GZU5_9PSEU</name>
<gene>
    <name evidence="5" type="primary">rpsI</name>
    <name evidence="8" type="ORF">AVDCRST_MAG54-19</name>
</gene>
<feature type="region of interest" description="Disordered" evidence="7">
    <location>
        <begin position="184"/>
        <end position="216"/>
    </location>
</feature>
<dbReference type="AlphaFoldDB" id="A0A6J4GZU5"/>
<keyword evidence="2 5" id="KW-0689">Ribosomal protein</keyword>
<comment type="similarity">
    <text evidence="1 5 6">Belongs to the universal ribosomal protein uS9 family.</text>
</comment>
<evidence type="ECO:0000256" key="5">
    <source>
        <dbReference type="HAMAP-Rule" id="MF_00532"/>
    </source>
</evidence>
<dbReference type="PANTHER" id="PTHR21569">
    <property type="entry name" value="RIBOSOMAL PROTEIN S9"/>
    <property type="match status" value="1"/>
</dbReference>
<dbReference type="InterPro" id="IPR020568">
    <property type="entry name" value="Ribosomal_Su5_D2-typ_SF"/>
</dbReference>
<dbReference type="GO" id="GO:0005737">
    <property type="term" value="C:cytoplasm"/>
    <property type="evidence" value="ECO:0007669"/>
    <property type="project" value="UniProtKB-ARBA"/>
</dbReference>
<dbReference type="PROSITE" id="PS00360">
    <property type="entry name" value="RIBOSOMAL_S9"/>
    <property type="match status" value="1"/>
</dbReference>
<feature type="region of interest" description="Disordered" evidence="7">
    <location>
        <begin position="1"/>
        <end position="76"/>
    </location>
</feature>
<dbReference type="FunFam" id="3.30.230.10:FF:000001">
    <property type="entry name" value="30S ribosomal protein S9"/>
    <property type="match status" value="1"/>
</dbReference>
<dbReference type="GO" id="GO:0015935">
    <property type="term" value="C:small ribosomal subunit"/>
    <property type="evidence" value="ECO:0007669"/>
    <property type="project" value="UniProtKB-ARBA"/>
</dbReference>
<evidence type="ECO:0000256" key="4">
    <source>
        <dbReference type="ARBA" id="ARBA00035259"/>
    </source>
</evidence>
<evidence type="ECO:0000256" key="7">
    <source>
        <dbReference type="SAM" id="MobiDB-lite"/>
    </source>
</evidence>
<organism evidence="8">
    <name type="scientific">uncultured Actinomycetospora sp</name>
    <dbReference type="NCBI Taxonomy" id="1135996"/>
    <lineage>
        <taxon>Bacteria</taxon>
        <taxon>Bacillati</taxon>
        <taxon>Actinomycetota</taxon>
        <taxon>Actinomycetes</taxon>
        <taxon>Pseudonocardiales</taxon>
        <taxon>Pseudonocardiaceae</taxon>
        <taxon>Actinomycetospora</taxon>
        <taxon>environmental samples</taxon>
    </lineage>
</organism>
<evidence type="ECO:0000256" key="3">
    <source>
        <dbReference type="ARBA" id="ARBA00023274"/>
    </source>
</evidence>
<reference evidence="8" key="1">
    <citation type="submission" date="2020-02" db="EMBL/GenBank/DDBJ databases">
        <authorList>
            <person name="Meier V. D."/>
        </authorList>
    </citation>
    <scope>NUCLEOTIDE SEQUENCE</scope>
    <source>
        <strain evidence="8">AVDCRST_MAG54</strain>
    </source>
</reference>
<sequence length="216" mass="22882">MTSPDDQPDLPADDAARALAEAADLPEGAESAVGGTPASATDDPGTDTDVAVDTDADSGAEAGDTEGDTDADTDVFGDAASAPVFASIDRPIQTVGRRKEAIVRVRLVAGTGRIVCNGKAFEEYFPNKVHQQLIREPLVMTERTEQFDVYATLHGGGTSGQAGALRLGLARALTEVEPDDRPVLKKAGFLTRDPRATERKKYGLKKARKAPQYSKR</sequence>
<dbReference type="InterPro" id="IPR020574">
    <property type="entry name" value="Ribosomal_uS9_CS"/>
</dbReference>
<dbReference type="InterPro" id="IPR014721">
    <property type="entry name" value="Ribsml_uS5_D2-typ_fold_subgr"/>
</dbReference>
<keyword evidence="3 5" id="KW-0687">Ribonucleoprotein</keyword>
<dbReference type="InterPro" id="IPR000754">
    <property type="entry name" value="Ribosomal_uS9"/>
</dbReference>
<feature type="compositionally biased region" description="Acidic residues" evidence="7">
    <location>
        <begin position="44"/>
        <end position="75"/>
    </location>
</feature>
<dbReference type="PANTHER" id="PTHR21569:SF1">
    <property type="entry name" value="SMALL RIBOSOMAL SUBUNIT PROTEIN US9M"/>
    <property type="match status" value="1"/>
</dbReference>
<evidence type="ECO:0000313" key="8">
    <source>
        <dbReference type="EMBL" id="CAA9209443.1"/>
    </source>
</evidence>
<feature type="compositionally biased region" description="Low complexity" evidence="7">
    <location>
        <begin position="17"/>
        <end position="26"/>
    </location>
</feature>
<feature type="compositionally biased region" description="Basic and acidic residues" evidence="7">
    <location>
        <begin position="192"/>
        <end position="201"/>
    </location>
</feature>
<accession>A0A6J4GZU5</accession>
<evidence type="ECO:0000256" key="1">
    <source>
        <dbReference type="ARBA" id="ARBA00005251"/>
    </source>
</evidence>
<evidence type="ECO:0000256" key="2">
    <source>
        <dbReference type="ARBA" id="ARBA00022980"/>
    </source>
</evidence>